<dbReference type="InterPro" id="IPR016024">
    <property type="entry name" value="ARM-type_fold"/>
</dbReference>
<feature type="compositionally biased region" description="Basic residues" evidence="1">
    <location>
        <begin position="161"/>
        <end position="171"/>
    </location>
</feature>
<name>A0A914YQE2_9BILA</name>
<evidence type="ECO:0000256" key="1">
    <source>
        <dbReference type="SAM" id="MobiDB-lite"/>
    </source>
</evidence>
<evidence type="ECO:0000313" key="2">
    <source>
        <dbReference type="Proteomes" id="UP000887577"/>
    </source>
</evidence>
<accession>A0A914YQE2</accession>
<protein>
    <submittedName>
        <fullName evidence="3">Uncharacterized protein</fullName>
    </submittedName>
</protein>
<keyword evidence="2" id="KW-1185">Reference proteome</keyword>
<dbReference type="AlphaFoldDB" id="A0A914YQE2"/>
<feature type="region of interest" description="Disordered" evidence="1">
    <location>
        <begin position="143"/>
        <end position="171"/>
    </location>
</feature>
<dbReference type="WBParaSite" id="PSU_v2.g21260.t1">
    <property type="protein sequence ID" value="PSU_v2.g21260.t1"/>
    <property type="gene ID" value="PSU_v2.g21260"/>
</dbReference>
<sequence>MKFIFLLTKSILDKSIKVIENIIKFKNDYLPTLINDYKIISSLSGNIPNQNINFLKTVLNTVFSILEIDQYNEISHQKFKDCGGLRKIGALLEHEHSREIHRLLSAIKNCVDIDVKPPPPGRNVGADISDEDDDCIIVEQVQEKVQNRKRPSLNENTQGGRPRRRSKRLFE</sequence>
<organism evidence="2 3">
    <name type="scientific">Panagrolaimus superbus</name>
    <dbReference type="NCBI Taxonomy" id="310955"/>
    <lineage>
        <taxon>Eukaryota</taxon>
        <taxon>Metazoa</taxon>
        <taxon>Ecdysozoa</taxon>
        <taxon>Nematoda</taxon>
        <taxon>Chromadorea</taxon>
        <taxon>Rhabditida</taxon>
        <taxon>Tylenchina</taxon>
        <taxon>Panagrolaimomorpha</taxon>
        <taxon>Panagrolaimoidea</taxon>
        <taxon>Panagrolaimidae</taxon>
        <taxon>Panagrolaimus</taxon>
    </lineage>
</organism>
<reference evidence="3" key="1">
    <citation type="submission" date="2022-11" db="UniProtKB">
        <authorList>
            <consortium name="WormBaseParasite"/>
        </authorList>
    </citation>
    <scope>IDENTIFICATION</scope>
</reference>
<proteinExistence type="predicted"/>
<evidence type="ECO:0000313" key="3">
    <source>
        <dbReference type="WBParaSite" id="PSU_v2.g21260.t1"/>
    </source>
</evidence>
<dbReference type="Proteomes" id="UP000887577">
    <property type="component" value="Unplaced"/>
</dbReference>
<dbReference type="SUPFAM" id="SSF48371">
    <property type="entry name" value="ARM repeat"/>
    <property type="match status" value="1"/>
</dbReference>